<name>A0A1B7N0H8_9AGAM</name>
<dbReference type="EMBL" id="KV448301">
    <property type="protein sequence ID" value="OAX38321.1"/>
    <property type="molecule type" value="Genomic_DNA"/>
</dbReference>
<proteinExistence type="predicted"/>
<sequence length="203" mass="23634">MPNMLLDVQNLVNRIRSLRNRGVRRLQIRFDINLKRVVVACRHMWASCPKTRSHLLPPTYQILNPHVPSHYATHHKFYPSFFKFRIVSESIEKTPRTYTTRLCIRFLFRQRPNQKQIQRPLCTGEGHPSRTGNWRAAGWTTLGCTWWFSGNVYRIVSYGRRIASCSSDEALLKIWDAASPGVLKVTLRSEEDGGWLCLVYSSD</sequence>
<protein>
    <submittedName>
        <fullName evidence="1">Uncharacterized protein</fullName>
    </submittedName>
</protein>
<dbReference type="InParanoid" id="A0A1B7N0H8"/>
<evidence type="ECO:0000313" key="2">
    <source>
        <dbReference type="Proteomes" id="UP000092154"/>
    </source>
</evidence>
<keyword evidence="2" id="KW-1185">Reference proteome</keyword>
<dbReference type="Proteomes" id="UP000092154">
    <property type="component" value="Unassembled WGS sequence"/>
</dbReference>
<dbReference type="AlphaFoldDB" id="A0A1B7N0H8"/>
<reference evidence="1 2" key="1">
    <citation type="submission" date="2016-06" db="EMBL/GenBank/DDBJ databases">
        <title>Comparative genomics of the ectomycorrhizal sister species Rhizopogon vinicolor and Rhizopogon vesiculosus (Basidiomycota: Boletales) reveals a divergence of the mating type B locus.</title>
        <authorList>
            <consortium name="DOE Joint Genome Institute"/>
            <person name="Mujic A.B."/>
            <person name="Kuo A."/>
            <person name="Tritt A."/>
            <person name="Lipzen A."/>
            <person name="Chen C."/>
            <person name="Johnson J."/>
            <person name="Sharma A."/>
            <person name="Barry K."/>
            <person name="Grigoriev I.V."/>
            <person name="Spatafora J.W."/>
        </authorList>
    </citation>
    <scope>NUCLEOTIDE SEQUENCE [LARGE SCALE GENOMIC DNA]</scope>
    <source>
        <strain evidence="1 2">AM-OR11-026</strain>
    </source>
</reference>
<gene>
    <name evidence="1" type="ORF">K503DRAFT_170509</name>
</gene>
<accession>A0A1B7N0H8</accession>
<evidence type="ECO:0000313" key="1">
    <source>
        <dbReference type="EMBL" id="OAX38321.1"/>
    </source>
</evidence>
<organism evidence="1 2">
    <name type="scientific">Rhizopogon vinicolor AM-OR11-026</name>
    <dbReference type="NCBI Taxonomy" id="1314800"/>
    <lineage>
        <taxon>Eukaryota</taxon>
        <taxon>Fungi</taxon>
        <taxon>Dikarya</taxon>
        <taxon>Basidiomycota</taxon>
        <taxon>Agaricomycotina</taxon>
        <taxon>Agaricomycetes</taxon>
        <taxon>Agaricomycetidae</taxon>
        <taxon>Boletales</taxon>
        <taxon>Suillineae</taxon>
        <taxon>Rhizopogonaceae</taxon>
        <taxon>Rhizopogon</taxon>
    </lineage>
</organism>